<dbReference type="Gene3D" id="3.30.70.3250">
    <property type="entry name" value="Ribonuclease P, Pop5 subunit"/>
    <property type="match status" value="1"/>
</dbReference>
<dbReference type="eggNOG" id="KOG4639">
    <property type="taxonomic scope" value="Eukaryota"/>
</dbReference>
<name>E0VPH4_PEDHC</name>
<accession>E0VPH4</accession>
<comment type="function">
    <text evidence="6">Component of ribonuclease P, a protein complex that generates mature tRNA molecules by cleaving their 5'-ends.</text>
</comment>
<dbReference type="InterPro" id="IPR002759">
    <property type="entry name" value="Pop5/Rpp14/Rnp2-like"/>
</dbReference>
<evidence type="ECO:0000256" key="2">
    <source>
        <dbReference type="ARBA" id="ARBA00022552"/>
    </source>
</evidence>
<dbReference type="FunCoup" id="E0VPH4">
    <property type="interactions" value="613"/>
</dbReference>
<dbReference type="GO" id="GO:0033204">
    <property type="term" value="F:ribonuclease P RNA binding"/>
    <property type="evidence" value="ECO:0007669"/>
    <property type="project" value="InterPro"/>
</dbReference>
<dbReference type="VEuPathDB" id="VectorBase:PHUM359900"/>
<organism>
    <name type="scientific">Pediculus humanus subsp. corporis</name>
    <name type="common">Body louse</name>
    <dbReference type="NCBI Taxonomy" id="121224"/>
    <lineage>
        <taxon>Eukaryota</taxon>
        <taxon>Metazoa</taxon>
        <taxon>Ecdysozoa</taxon>
        <taxon>Arthropoda</taxon>
        <taxon>Hexapoda</taxon>
        <taxon>Insecta</taxon>
        <taxon>Pterygota</taxon>
        <taxon>Neoptera</taxon>
        <taxon>Paraneoptera</taxon>
        <taxon>Psocodea</taxon>
        <taxon>Troctomorpha</taxon>
        <taxon>Phthiraptera</taxon>
        <taxon>Anoplura</taxon>
        <taxon>Pediculidae</taxon>
        <taxon>Pediculus</taxon>
    </lineage>
</organism>
<evidence type="ECO:0000256" key="4">
    <source>
        <dbReference type="ARBA" id="ARBA00023242"/>
    </source>
</evidence>
<keyword evidence="2" id="KW-0698">rRNA processing</keyword>
<protein>
    <recommendedName>
        <fullName evidence="5 6">Ribonuclease P/MRP protein subunit POP5</fullName>
    </recommendedName>
</protein>
<dbReference type="GO" id="GO:0001682">
    <property type="term" value="P:tRNA 5'-leader removal"/>
    <property type="evidence" value="ECO:0007669"/>
    <property type="project" value="InterPro"/>
</dbReference>
<dbReference type="STRING" id="121224.E0VPH4"/>
<dbReference type="GO" id="GO:0006364">
    <property type="term" value="P:rRNA processing"/>
    <property type="evidence" value="ECO:0007669"/>
    <property type="project" value="UniProtKB-KW"/>
</dbReference>
<sequence length="147" mass="17411">MVRYKNRYYVAEIEVKDQPPHIPMLFNNNQLRNSILRKIQEIHGDFGVGAVLSGYRVKYCNPYTKVVIIRARHGPHKFVGTVLPLIKKIDDTQIQFHILHLGATMVKCFKFIRNHQLSTLEKYWNEMKTDKDRKLMKEALFDIRIVQ</sequence>
<keyword evidence="9" id="KW-1185">Reference proteome</keyword>
<dbReference type="EMBL" id="AAZO01004183">
    <property type="status" value="NOT_ANNOTATED_CDS"/>
    <property type="molecule type" value="Genomic_DNA"/>
</dbReference>
<evidence type="ECO:0000256" key="6">
    <source>
        <dbReference type="PIRNR" id="PIRNR023803"/>
    </source>
</evidence>
<dbReference type="CTD" id="8233406"/>
<dbReference type="GO" id="GO:0005730">
    <property type="term" value="C:nucleolus"/>
    <property type="evidence" value="ECO:0007669"/>
    <property type="project" value="UniProtKB-SubCell"/>
</dbReference>
<dbReference type="RefSeq" id="XP_002428018.1">
    <property type="nucleotide sequence ID" value="XM_002427973.1"/>
</dbReference>
<reference evidence="7" key="2">
    <citation type="submission" date="2007-04" db="EMBL/GenBank/DDBJ databases">
        <title>The genome of the human body louse.</title>
        <authorList>
            <consortium name="The Human Body Louse Genome Consortium"/>
            <person name="Kirkness E."/>
            <person name="Walenz B."/>
            <person name="Hass B."/>
            <person name="Bruggner R."/>
            <person name="Strausberg R."/>
        </authorList>
    </citation>
    <scope>NUCLEOTIDE SEQUENCE</scope>
    <source>
        <strain evidence="7">USDA</strain>
    </source>
</reference>
<dbReference type="GeneID" id="8233406"/>
<dbReference type="OMA" id="MQNYLDK"/>
<dbReference type="AlphaFoldDB" id="E0VPH4"/>
<keyword evidence="4 6" id="KW-0539">Nucleus</keyword>
<dbReference type="KEGG" id="phu:Phum_PHUM359900"/>
<dbReference type="GO" id="GO:0030677">
    <property type="term" value="C:ribonuclease P complex"/>
    <property type="evidence" value="ECO:0007669"/>
    <property type="project" value="InterPro"/>
</dbReference>
<dbReference type="Pfam" id="PF01900">
    <property type="entry name" value="RNase_P_Rpp14"/>
    <property type="match status" value="1"/>
</dbReference>
<dbReference type="EMBL" id="DS235366">
    <property type="protein sequence ID" value="EEB15280.1"/>
    <property type="molecule type" value="Genomic_DNA"/>
</dbReference>
<dbReference type="HOGENOM" id="CLU_086710_2_1_1"/>
<dbReference type="EnsemblMetazoa" id="PHUM359900-RA">
    <property type="protein sequence ID" value="PHUM359900-PA"/>
    <property type="gene ID" value="PHUM359900"/>
</dbReference>
<proteinExistence type="inferred from homology"/>
<reference evidence="8" key="3">
    <citation type="submission" date="2020-05" db="UniProtKB">
        <authorList>
            <consortium name="EnsemblMetazoa"/>
        </authorList>
    </citation>
    <scope>IDENTIFICATION</scope>
    <source>
        <strain evidence="8">USDA</strain>
    </source>
</reference>
<dbReference type="SUPFAM" id="SSF160350">
    <property type="entry name" value="Rnp2-like"/>
    <property type="match status" value="1"/>
</dbReference>
<evidence type="ECO:0000256" key="3">
    <source>
        <dbReference type="ARBA" id="ARBA00022694"/>
    </source>
</evidence>
<keyword evidence="3 6" id="KW-0819">tRNA processing</keyword>
<dbReference type="Proteomes" id="UP000009046">
    <property type="component" value="Unassembled WGS sequence"/>
</dbReference>
<gene>
    <name evidence="8" type="primary">8233406</name>
    <name evidence="7" type="ORF">Phum_PHUM359900</name>
</gene>
<reference evidence="7" key="1">
    <citation type="submission" date="2007-04" db="EMBL/GenBank/DDBJ databases">
        <title>Annotation of Pediculus humanus corporis strain USDA.</title>
        <authorList>
            <person name="Kirkness E."/>
            <person name="Hannick L."/>
            <person name="Hass B."/>
            <person name="Bruggner R."/>
            <person name="Lawson D."/>
            <person name="Bidwell S."/>
            <person name="Joardar V."/>
            <person name="Caler E."/>
            <person name="Walenz B."/>
            <person name="Inman J."/>
            <person name="Schobel S."/>
            <person name="Galinsky K."/>
            <person name="Amedeo P."/>
            <person name="Strausberg R."/>
        </authorList>
    </citation>
    <scope>NUCLEOTIDE SEQUENCE</scope>
    <source>
        <strain evidence="7">USDA</strain>
    </source>
</reference>
<evidence type="ECO:0000313" key="8">
    <source>
        <dbReference type="EnsemblMetazoa" id="PHUM359900-PA"/>
    </source>
</evidence>
<dbReference type="InParanoid" id="E0VPH4"/>
<dbReference type="PANTHER" id="PTHR48414:SF1">
    <property type="entry name" value="POP5 HOMOLOG, RIBONUCLEASE P_MRP SUBUNIT"/>
    <property type="match status" value="1"/>
</dbReference>
<dbReference type="PIRSF" id="PIRSF023803">
    <property type="entry name" value="Ribonuclease_P_prd"/>
    <property type="match status" value="1"/>
</dbReference>
<dbReference type="PANTHER" id="PTHR48414">
    <property type="entry name" value="POP5 HOMOLOG, RIBONUCLEASE P_MRP SUBUNIT"/>
    <property type="match status" value="1"/>
</dbReference>
<evidence type="ECO:0000256" key="5">
    <source>
        <dbReference type="ARBA" id="ARBA00044198"/>
    </source>
</evidence>
<dbReference type="OrthoDB" id="277888at2759"/>
<comment type="subcellular location">
    <subcellularLocation>
        <location evidence="6">Nucleus</location>
        <location evidence="6">Nucleolus</location>
    </subcellularLocation>
</comment>
<dbReference type="InterPro" id="IPR016819">
    <property type="entry name" value="RNase_P/MRP_POP5"/>
</dbReference>
<evidence type="ECO:0000313" key="9">
    <source>
        <dbReference type="Proteomes" id="UP000009046"/>
    </source>
</evidence>
<evidence type="ECO:0000313" key="7">
    <source>
        <dbReference type="EMBL" id="EEB15280.1"/>
    </source>
</evidence>
<dbReference type="InterPro" id="IPR038085">
    <property type="entry name" value="Rnp2-like_sf"/>
</dbReference>
<evidence type="ECO:0000256" key="1">
    <source>
        <dbReference type="ARBA" id="ARBA00010800"/>
    </source>
</evidence>
<comment type="similarity">
    <text evidence="1 6">Belongs to the eukaryotic/archaeal RNase P protein component 2 family.</text>
</comment>